<gene>
    <name evidence="2" type="ORF">ACFQ0F_00775</name>
</gene>
<evidence type="ECO:0000256" key="1">
    <source>
        <dbReference type="SAM" id="SignalP"/>
    </source>
</evidence>
<keyword evidence="1" id="KW-0732">Signal</keyword>
<dbReference type="EMBL" id="JBHTIT010000001">
    <property type="protein sequence ID" value="MFD0948941.1"/>
    <property type="molecule type" value="Genomic_DNA"/>
</dbReference>
<evidence type="ECO:0008006" key="4">
    <source>
        <dbReference type="Google" id="ProtNLM"/>
    </source>
</evidence>
<protein>
    <recommendedName>
        <fullName evidence="4">Spy/CpxP family protein refolding chaperone</fullName>
    </recommendedName>
</protein>
<organism evidence="2 3">
    <name type="scientific">Paraperlucidibaca wandonensis</name>
    <dbReference type="NCBI Taxonomy" id="1268273"/>
    <lineage>
        <taxon>Bacteria</taxon>
        <taxon>Pseudomonadati</taxon>
        <taxon>Pseudomonadota</taxon>
        <taxon>Gammaproteobacteria</taxon>
        <taxon>Moraxellales</taxon>
        <taxon>Moraxellaceae</taxon>
        <taxon>Paraperlucidibaca</taxon>
    </lineage>
</organism>
<proteinExistence type="predicted"/>
<evidence type="ECO:0000313" key="3">
    <source>
        <dbReference type="Proteomes" id="UP001597044"/>
    </source>
</evidence>
<feature type="signal peptide" evidence="1">
    <location>
        <begin position="1"/>
        <end position="25"/>
    </location>
</feature>
<dbReference type="RefSeq" id="WP_340676195.1">
    <property type="nucleotide sequence ID" value="NZ_JBHTIT010000001.1"/>
</dbReference>
<reference evidence="3" key="1">
    <citation type="journal article" date="2019" name="Int. J. Syst. Evol. Microbiol.">
        <title>The Global Catalogue of Microorganisms (GCM) 10K type strain sequencing project: providing services to taxonomists for standard genome sequencing and annotation.</title>
        <authorList>
            <consortium name="The Broad Institute Genomics Platform"/>
            <consortium name="The Broad Institute Genome Sequencing Center for Infectious Disease"/>
            <person name="Wu L."/>
            <person name="Ma J."/>
        </authorList>
    </citation>
    <scope>NUCLEOTIDE SEQUENCE [LARGE SCALE GENOMIC DNA]</scope>
    <source>
        <strain evidence="3">CCUG 63419</strain>
    </source>
</reference>
<accession>A0ABW3HBT3</accession>
<comment type="caution">
    <text evidence="2">The sequence shown here is derived from an EMBL/GenBank/DDBJ whole genome shotgun (WGS) entry which is preliminary data.</text>
</comment>
<evidence type="ECO:0000313" key="2">
    <source>
        <dbReference type="EMBL" id="MFD0948941.1"/>
    </source>
</evidence>
<dbReference type="Proteomes" id="UP001597044">
    <property type="component" value="Unassembled WGS sequence"/>
</dbReference>
<keyword evidence="3" id="KW-1185">Reference proteome</keyword>
<sequence length="103" mass="11975">MMKKTLTALITASALSMAMPATAQAAWWNSSGNKAEHKHEHQKKGTYGERRALRELRLTNLQKKQIHEIRHEHQVSFRLKLNTILTFEQRKAFARLVAKQRAR</sequence>
<name>A0ABW3HBT3_9GAMM</name>
<feature type="chain" id="PRO_5046872676" description="Spy/CpxP family protein refolding chaperone" evidence="1">
    <location>
        <begin position="26"/>
        <end position="103"/>
    </location>
</feature>